<protein>
    <submittedName>
        <fullName evidence="2">Uncharacterized protein</fullName>
    </submittedName>
</protein>
<organism evidence="2 3">
    <name type="scientific">Streptomyces canarius</name>
    <dbReference type="NCBI Taxonomy" id="285453"/>
    <lineage>
        <taxon>Bacteria</taxon>
        <taxon>Bacillati</taxon>
        <taxon>Actinomycetota</taxon>
        <taxon>Actinomycetes</taxon>
        <taxon>Kitasatosporales</taxon>
        <taxon>Streptomycetaceae</taxon>
        <taxon>Streptomyces</taxon>
    </lineage>
</organism>
<dbReference type="Proteomes" id="UP000653644">
    <property type="component" value="Unassembled WGS sequence"/>
</dbReference>
<proteinExistence type="predicted"/>
<dbReference type="EMBL" id="BMVN01000014">
    <property type="protein sequence ID" value="GHA33876.1"/>
    <property type="molecule type" value="Genomic_DNA"/>
</dbReference>
<evidence type="ECO:0000256" key="1">
    <source>
        <dbReference type="SAM" id="MobiDB-lite"/>
    </source>
</evidence>
<name>A0ABQ3CQP2_9ACTN</name>
<dbReference type="RefSeq" id="WP_189888392.1">
    <property type="nucleotide sequence ID" value="NZ_BMVN01000014.1"/>
</dbReference>
<evidence type="ECO:0000313" key="2">
    <source>
        <dbReference type="EMBL" id="GHA33876.1"/>
    </source>
</evidence>
<keyword evidence="3" id="KW-1185">Reference proteome</keyword>
<reference evidence="3" key="1">
    <citation type="journal article" date="2019" name="Int. J. Syst. Evol. Microbiol.">
        <title>The Global Catalogue of Microorganisms (GCM) 10K type strain sequencing project: providing services to taxonomists for standard genome sequencing and annotation.</title>
        <authorList>
            <consortium name="The Broad Institute Genomics Platform"/>
            <consortium name="The Broad Institute Genome Sequencing Center for Infectious Disease"/>
            <person name="Wu L."/>
            <person name="Ma J."/>
        </authorList>
    </citation>
    <scope>NUCLEOTIDE SEQUENCE [LARGE SCALE GENOMIC DNA]</scope>
    <source>
        <strain evidence="3">JCM 4733</strain>
    </source>
</reference>
<sequence>MVFDPEPDGVTGQDRTESGFGSPRLSCAAAGVAPVPGWEAEPMQGALTSYAQMLRQILDLQLPDRSAITDRP</sequence>
<comment type="caution">
    <text evidence="2">The sequence shown here is derived from an EMBL/GenBank/DDBJ whole genome shotgun (WGS) entry which is preliminary data.</text>
</comment>
<accession>A0ABQ3CQP2</accession>
<gene>
    <name evidence="2" type="ORF">GCM10010345_43020</name>
</gene>
<evidence type="ECO:0000313" key="3">
    <source>
        <dbReference type="Proteomes" id="UP000653644"/>
    </source>
</evidence>
<feature type="region of interest" description="Disordered" evidence="1">
    <location>
        <begin position="1"/>
        <end position="22"/>
    </location>
</feature>